<dbReference type="InterPro" id="IPR051335">
    <property type="entry name" value="Alanyl-tRNA_Editing_Enzymes"/>
</dbReference>
<evidence type="ECO:0000256" key="2">
    <source>
        <dbReference type="ARBA" id="ARBA00004496"/>
    </source>
</evidence>
<dbReference type="GO" id="GO:0003676">
    <property type="term" value="F:nucleic acid binding"/>
    <property type="evidence" value="ECO:0007669"/>
    <property type="project" value="InterPro"/>
</dbReference>
<dbReference type="Proteomes" id="UP000284731">
    <property type="component" value="Unassembled WGS sequence"/>
</dbReference>
<comment type="cofactor">
    <cofactor evidence="1">
        <name>Zn(2+)</name>
        <dbReference type="ChEBI" id="CHEBI:29105"/>
    </cofactor>
</comment>
<comment type="subcellular location">
    <subcellularLocation>
        <location evidence="2">Cytoplasm</location>
    </subcellularLocation>
</comment>
<dbReference type="GO" id="GO:0004813">
    <property type="term" value="F:alanine-tRNA ligase activity"/>
    <property type="evidence" value="ECO:0007669"/>
    <property type="project" value="InterPro"/>
</dbReference>
<evidence type="ECO:0000313" key="6">
    <source>
        <dbReference type="EMBL" id="RGT54987.1"/>
    </source>
</evidence>
<dbReference type="AlphaFoldDB" id="A0A412PCM6"/>
<keyword evidence="4" id="KW-0862">Zinc</keyword>
<protein>
    <submittedName>
        <fullName evidence="6">Alanyl-tRNA editing protein</fullName>
    </submittedName>
</protein>
<organism evidence="6 7">
    <name type="scientific">Solobacterium moorei</name>
    <dbReference type="NCBI Taxonomy" id="102148"/>
    <lineage>
        <taxon>Bacteria</taxon>
        <taxon>Bacillati</taxon>
        <taxon>Bacillota</taxon>
        <taxon>Erysipelotrichia</taxon>
        <taxon>Erysipelotrichales</taxon>
        <taxon>Erysipelotrichaceae</taxon>
        <taxon>Solobacterium</taxon>
    </lineage>
</organism>
<evidence type="ECO:0000256" key="3">
    <source>
        <dbReference type="ARBA" id="ARBA00022723"/>
    </source>
</evidence>
<dbReference type="InterPro" id="IPR018165">
    <property type="entry name" value="Ala-tRNA-synth_IIc_core"/>
</dbReference>
<dbReference type="SMART" id="SM00863">
    <property type="entry name" value="tRNA_SAD"/>
    <property type="match status" value="1"/>
</dbReference>
<proteinExistence type="predicted"/>
<feature type="domain" description="Alanyl-transfer RNA synthetases family profile" evidence="5">
    <location>
        <begin position="1"/>
        <end position="214"/>
    </location>
</feature>
<dbReference type="InterPro" id="IPR009000">
    <property type="entry name" value="Transl_B-barrel_sf"/>
</dbReference>
<evidence type="ECO:0000259" key="5">
    <source>
        <dbReference type="PROSITE" id="PS50860"/>
    </source>
</evidence>
<dbReference type="PANTHER" id="PTHR43462">
    <property type="entry name" value="ALANYL-TRNA EDITING PROTEIN"/>
    <property type="match status" value="1"/>
</dbReference>
<dbReference type="GO" id="GO:0002196">
    <property type="term" value="F:Ser-tRNA(Ala) deacylase activity"/>
    <property type="evidence" value="ECO:0007669"/>
    <property type="project" value="TreeGrafter"/>
</dbReference>
<keyword evidence="3" id="KW-0479">Metal-binding</keyword>
<evidence type="ECO:0000256" key="1">
    <source>
        <dbReference type="ARBA" id="ARBA00001947"/>
    </source>
</evidence>
<gene>
    <name evidence="6" type="ORF">DWX20_07405</name>
</gene>
<dbReference type="GO" id="GO:0005737">
    <property type="term" value="C:cytoplasm"/>
    <property type="evidence" value="ECO:0007669"/>
    <property type="project" value="UniProtKB-SubCell"/>
</dbReference>
<dbReference type="EMBL" id="QRWX01000003">
    <property type="protein sequence ID" value="RGT54987.1"/>
    <property type="molecule type" value="Genomic_DNA"/>
</dbReference>
<dbReference type="GO" id="GO:0006419">
    <property type="term" value="P:alanyl-tRNA aminoacylation"/>
    <property type="evidence" value="ECO:0007669"/>
    <property type="project" value="InterPro"/>
</dbReference>
<dbReference type="RefSeq" id="WP_118765036.1">
    <property type="nucleotide sequence ID" value="NZ_CABJCF010000003.1"/>
</dbReference>
<dbReference type="InterPro" id="IPR012947">
    <property type="entry name" value="tRNA_SAD"/>
</dbReference>
<dbReference type="Gene3D" id="2.40.30.130">
    <property type="match status" value="1"/>
</dbReference>
<reference evidence="6 7" key="1">
    <citation type="submission" date="2018-08" db="EMBL/GenBank/DDBJ databases">
        <title>A genome reference for cultivated species of the human gut microbiota.</title>
        <authorList>
            <person name="Zou Y."/>
            <person name="Xue W."/>
            <person name="Luo G."/>
        </authorList>
    </citation>
    <scope>NUCLEOTIDE SEQUENCE [LARGE SCALE GENOMIC DNA]</scope>
    <source>
        <strain evidence="6 7">AF18-46</strain>
    </source>
</reference>
<evidence type="ECO:0000256" key="4">
    <source>
        <dbReference type="ARBA" id="ARBA00022833"/>
    </source>
</evidence>
<dbReference type="SUPFAM" id="SSF55186">
    <property type="entry name" value="ThrRS/AlaRS common domain"/>
    <property type="match status" value="1"/>
</dbReference>
<dbReference type="GO" id="GO:0046872">
    <property type="term" value="F:metal ion binding"/>
    <property type="evidence" value="ECO:0007669"/>
    <property type="project" value="UniProtKB-KW"/>
</dbReference>
<dbReference type="Pfam" id="PF07973">
    <property type="entry name" value="tRNA_SAD"/>
    <property type="match status" value="1"/>
</dbReference>
<dbReference type="Gene3D" id="3.30.980.10">
    <property type="entry name" value="Threonyl-trna Synthetase, Chain A, domain 2"/>
    <property type="match status" value="1"/>
</dbReference>
<sequence length="391" mass="44073">MNEFQEYYYRHPYIKELDTVVLCCHACKDGYELVLKDTIFYPEGGGQPCDKGTIQGVEVIAVQREKERIVHITKQPFAPGENVHCEIDWEYRFDLMQNHTGEHIFSGVVKQLYGYSNVGFHMGEYICADFNGNLTEENIEEVERRVNQAIWANLCVQEILCSPSETAKYDYRSKISIEGTTRIISIDGYDMCACCGMHVKNTGEIGICKVINFEKSRNKTRVFLLSGRRAFAYLSHIHQENSSISKLLSAKPLEISTAVSHLQQRYVDVQKSYRTVAMEMMMKDVDQIPIQDAIIYTSVLADSEGMRAFCNRCIEMGISTVMVIAKTEVGYAYVIMSHTIDLLSIRAEFNAAIHAKGGGNHEMMQGSCTASPTEISIAFHAVTGISMHIVS</sequence>
<dbReference type="PROSITE" id="PS50860">
    <property type="entry name" value="AA_TRNA_LIGASE_II_ALA"/>
    <property type="match status" value="1"/>
</dbReference>
<dbReference type="SUPFAM" id="SSF50447">
    <property type="entry name" value="Translation proteins"/>
    <property type="match status" value="1"/>
</dbReference>
<dbReference type="PANTHER" id="PTHR43462:SF1">
    <property type="entry name" value="ALANYL-TRNA EDITING PROTEIN AARSD1"/>
    <property type="match status" value="1"/>
</dbReference>
<comment type="caution">
    <text evidence="6">The sequence shown here is derived from an EMBL/GenBank/DDBJ whole genome shotgun (WGS) entry which is preliminary data.</text>
</comment>
<dbReference type="Pfam" id="PF01411">
    <property type="entry name" value="tRNA-synt_2c"/>
    <property type="match status" value="1"/>
</dbReference>
<name>A0A412PCM6_9FIRM</name>
<accession>A0A412PCM6</accession>
<dbReference type="InterPro" id="IPR018163">
    <property type="entry name" value="Thr/Ala-tRNA-synth_IIc_edit"/>
</dbReference>
<dbReference type="InterPro" id="IPR018164">
    <property type="entry name" value="Ala-tRNA-synth_IIc_N"/>
</dbReference>
<evidence type="ECO:0000313" key="7">
    <source>
        <dbReference type="Proteomes" id="UP000284731"/>
    </source>
</evidence>
<dbReference type="GO" id="GO:0005524">
    <property type="term" value="F:ATP binding"/>
    <property type="evidence" value="ECO:0007669"/>
    <property type="project" value="InterPro"/>
</dbReference>